<proteinExistence type="predicted"/>
<accession>A0A8J7AIZ6</accession>
<protein>
    <submittedName>
        <fullName evidence="1">Uncharacterized protein</fullName>
    </submittedName>
</protein>
<evidence type="ECO:0000313" key="2">
    <source>
        <dbReference type="Proteomes" id="UP000636505"/>
    </source>
</evidence>
<name>A0A8J7AIZ6_9CYAN</name>
<comment type="caution">
    <text evidence="1">The sequence shown here is derived from an EMBL/GenBank/DDBJ whole genome shotgun (WGS) entry which is preliminary data.</text>
</comment>
<evidence type="ECO:0000313" key="1">
    <source>
        <dbReference type="EMBL" id="MBE9078448.1"/>
    </source>
</evidence>
<dbReference type="EMBL" id="JADEXG010000033">
    <property type="protein sequence ID" value="MBE9078448.1"/>
    <property type="molecule type" value="Genomic_DNA"/>
</dbReference>
<keyword evidence="2" id="KW-1185">Reference proteome</keyword>
<reference evidence="1" key="1">
    <citation type="submission" date="2020-10" db="EMBL/GenBank/DDBJ databases">
        <authorList>
            <person name="Castelo-Branco R."/>
            <person name="Eusebio N."/>
            <person name="Adriana R."/>
            <person name="Vieira A."/>
            <person name="Brugerolle De Fraissinette N."/>
            <person name="Rezende De Castro R."/>
            <person name="Schneider M.P."/>
            <person name="Vasconcelos V."/>
            <person name="Leao P.N."/>
        </authorList>
    </citation>
    <scope>NUCLEOTIDE SEQUENCE</scope>
    <source>
        <strain evidence="1">LEGE 07310</strain>
    </source>
</reference>
<organism evidence="1 2">
    <name type="scientific">Vasconcelosia minhoensis LEGE 07310</name>
    <dbReference type="NCBI Taxonomy" id="915328"/>
    <lineage>
        <taxon>Bacteria</taxon>
        <taxon>Bacillati</taxon>
        <taxon>Cyanobacteriota</taxon>
        <taxon>Cyanophyceae</taxon>
        <taxon>Nodosilineales</taxon>
        <taxon>Cymatolegaceae</taxon>
        <taxon>Vasconcelosia</taxon>
        <taxon>Vasconcelosia minhoensis</taxon>
    </lineage>
</organism>
<gene>
    <name evidence="1" type="ORF">IQ241_14275</name>
</gene>
<sequence>MSSTGDYVSEDHIADAILSVIQTARAKGQSLDELTAELLEEDALLESDVRYLLSEIVAQAWSQMA</sequence>
<dbReference type="AlphaFoldDB" id="A0A8J7AIZ6"/>
<dbReference type="Proteomes" id="UP000636505">
    <property type="component" value="Unassembled WGS sequence"/>
</dbReference>